<keyword evidence="4" id="KW-0158">Chromosome</keyword>
<feature type="compositionally biased region" description="Polar residues" evidence="14">
    <location>
        <begin position="1091"/>
        <end position="1103"/>
    </location>
</feature>
<evidence type="ECO:0000256" key="12">
    <source>
        <dbReference type="ARBA" id="ARBA00023242"/>
    </source>
</evidence>
<dbReference type="PANTHER" id="PTHR23196:SF34">
    <property type="entry name" value="MEDIATOR OF DNA DAMAGE CHECKPOINT PROTEIN 1"/>
    <property type="match status" value="1"/>
</dbReference>
<dbReference type="GO" id="GO:0005694">
    <property type="term" value="C:chromosome"/>
    <property type="evidence" value="ECO:0007669"/>
    <property type="project" value="UniProtKB-SubCell"/>
</dbReference>
<feature type="region of interest" description="Disordered" evidence="14">
    <location>
        <begin position="1"/>
        <end position="21"/>
    </location>
</feature>
<keyword evidence="12" id="KW-0539">Nucleus</keyword>
<evidence type="ECO:0000259" key="16">
    <source>
        <dbReference type="PROSITE" id="PS50172"/>
    </source>
</evidence>
<comment type="subcellular location">
    <subcellularLocation>
        <location evidence="2">Chromosome</location>
    </subcellularLocation>
    <subcellularLocation>
        <location evidence="1">Nucleus</location>
    </subcellularLocation>
</comment>
<accession>A0A401RSX0</accession>
<feature type="region of interest" description="Disordered" evidence="14">
    <location>
        <begin position="195"/>
        <end position="250"/>
    </location>
</feature>
<evidence type="ECO:0000256" key="14">
    <source>
        <dbReference type="SAM" id="MobiDB-lite"/>
    </source>
</evidence>
<feature type="compositionally biased region" description="Polar residues" evidence="14">
    <location>
        <begin position="1057"/>
        <end position="1068"/>
    </location>
</feature>
<comment type="caution">
    <text evidence="17">The sequence shown here is derived from an EMBL/GenBank/DDBJ whole genome shotgun (WGS) entry which is preliminary data.</text>
</comment>
<name>A0A401RSX0_CHIPU</name>
<keyword evidence="13" id="KW-0131">Cell cycle</keyword>
<feature type="domain" description="BRCT" evidence="16">
    <location>
        <begin position="1163"/>
        <end position="1212"/>
    </location>
</feature>
<sequence length="1364" mass="148027">MDQTQPLCWEAEEQEESRDCDREPRGRLRVFAGSERPETGFLLYQGENIIGRHESCHVHIPVSSVSKRHAVIEIDGDSHLIYDCNSLNKTRRKNVVLKPDIRYAINDGDLFLFADVACQYVLLSPAAAPAGDSGSETDSESLFPHAKPGSGDQQLDDNDAAGDYLESAEDSLVLSPTQPYHTKSVVNALRSDTYVKESEDDDTPWKCSAPFTAQDGQLPSAMARQTPSAHVVPESDEEEGESSHSDLQSKQLHYDSETDLEEDQEPGEKWTEHCAERLVDSSHVNSEMAGIEEQQADDTPPLTNIAVSDCLKTVQEMDVPEEALDRDTGRTSTWEAGAPPTANHLPHFSRDSDDEEEDSLLTSNALPPDTKTDSNLTEGVGLQVAEASTCDRGLIHPGTREESSRVDLSADHDTNSTGHAKETASGVNEQEPLEENSDTDIDDDIESYALEATQCFTLNVSDTQDEAARENNHMPDAGNTAGANIEEKPTQLLTCQSPTFNKEPFKDNTAATSNTEEDLTQPFTFRSPTFSRDACKSNTAAASKTEEEATQLFTFPSLAPSEDASKNSSVTVGNTEEEATQPFTFHSPTFSKDVSKGTAVVLSDTEEEATQPFTADAAIQRPVISSPHSERSEGIPEDDQWAEGETQPFFQNQVTELDHSGEAEVAEGTAPIIPAADSPDPTVHDLATSPSGTKRQSLSEVRSCMGPQATPEQLQSPEAGKGGNRQQTNEERSSMALGEQQLAEASEDMGKRETSAREQAANPDTEECSNSSLNSTPNPALTLPNSQRETEAEAENSAVPRDQQQNQGSIKPRDCQQHQRRKDPELGSQEVALPLDRAQAGPRRGRGRPRSISASITDKRQGPPEEGEEHSRDPVVRGRRAKQSSLAALDQQARNVEEAPLTDGASQQQPVGRGRRRAGSALGQAGNMEETAQTDGASQQQPVGRGRRRAGSALGHSESVEESAQTEGVSQQQSLGRGRRRSVAAPIQSENVLDTSQTDGVSPPRPAGRGRRRAGTSPAKLADSVEETTHTDGASQQRPARGRRRSVAAPIQGESALDTSQTDGSSQERPAGRGRKQTRGEATIQAVNVGDVSQNNGSSQQGLTRRGRRKQGASPSESEKESSTPPQVKTRRTAGRLSSGSLLDTVPCPKVMFTGLVDENGVKVIKQLGGEVVESVHDSTHLVTDRIRRTVKFLCAVARGIPVVTPEWLVKSNCFLPTSGFLVDDRDQEKKFNFKLAESLQKAKEQPLLQDYRVHVTSGVLPEPSQMESIIQCSGATVLPKMPRVYKAKTLVISCPDDLPKCKPAWDAKVPIVNAEFILTGTLQQVVDLVSYRLDQDVTDQPEGKARKRSLAAAQATDNRKKKR</sequence>
<dbReference type="Pfam" id="PF16589">
    <property type="entry name" value="BRCT_2"/>
    <property type="match status" value="1"/>
</dbReference>
<dbReference type="PROSITE" id="PS50006">
    <property type="entry name" value="FHA_DOMAIN"/>
    <property type="match status" value="1"/>
</dbReference>
<feature type="compositionally biased region" description="Basic and acidic residues" evidence="14">
    <location>
        <begin position="857"/>
        <end position="876"/>
    </location>
</feature>
<evidence type="ECO:0000256" key="7">
    <source>
        <dbReference type="ARBA" id="ARBA00022737"/>
    </source>
</evidence>
<feature type="region of interest" description="Disordered" evidence="14">
    <location>
        <begin position="129"/>
        <end position="159"/>
    </location>
</feature>
<dbReference type="InterPro" id="IPR036420">
    <property type="entry name" value="BRCT_dom_sf"/>
</dbReference>
<dbReference type="EMBL" id="BEZZ01002129">
    <property type="protein sequence ID" value="GCC21237.1"/>
    <property type="molecule type" value="Genomic_DNA"/>
</dbReference>
<dbReference type="CDD" id="cd18441">
    <property type="entry name" value="BRCT_MDC1_rpt2"/>
    <property type="match status" value="1"/>
</dbReference>
<dbReference type="InterPro" id="IPR008984">
    <property type="entry name" value="SMAD_FHA_dom_sf"/>
</dbReference>
<feature type="domain" description="FHA" evidence="15">
    <location>
        <begin position="48"/>
        <end position="97"/>
    </location>
</feature>
<dbReference type="CDD" id="cd17744">
    <property type="entry name" value="BRCT_MDC1_rpt1"/>
    <property type="match status" value="1"/>
</dbReference>
<dbReference type="SUPFAM" id="SSF52113">
    <property type="entry name" value="BRCT domain"/>
    <property type="match status" value="2"/>
</dbReference>
<dbReference type="Pfam" id="PF16770">
    <property type="entry name" value="RTT107_BRCT_5"/>
    <property type="match status" value="1"/>
</dbReference>
<keyword evidence="10" id="KW-0007">Acetylation</keyword>
<dbReference type="InterPro" id="IPR001357">
    <property type="entry name" value="BRCT_dom"/>
</dbReference>
<feature type="compositionally biased region" description="Polar residues" evidence="14">
    <location>
        <begin position="930"/>
        <end position="942"/>
    </location>
</feature>
<dbReference type="CDD" id="cd22665">
    <property type="entry name" value="FHA_MDC1"/>
    <property type="match status" value="1"/>
</dbReference>
<evidence type="ECO:0000256" key="2">
    <source>
        <dbReference type="ARBA" id="ARBA00004286"/>
    </source>
</evidence>
<evidence type="ECO:0000256" key="5">
    <source>
        <dbReference type="ARBA" id="ARBA00022499"/>
    </source>
</evidence>
<dbReference type="SUPFAM" id="SSF49879">
    <property type="entry name" value="SMAD/FHA domain"/>
    <property type="match status" value="1"/>
</dbReference>
<proteinExistence type="predicted"/>
<feature type="region of interest" description="Disordered" evidence="14">
    <location>
        <begin position="603"/>
        <end position="1141"/>
    </location>
</feature>
<evidence type="ECO:0000259" key="15">
    <source>
        <dbReference type="PROSITE" id="PS50006"/>
    </source>
</evidence>
<feature type="compositionally biased region" description="Basic and acidic residues" evidence="14">
    <location>
        <begin position="398"/>
        <end position="422"/>
    </location>
</feature>
<feature type="region of interest" description="Disordered" evidence="14">
    <location>
        <begin position="316"/>
        <end position="376"/>
    </location>
</feature>
<dbReference type="PROSITE" id="PS50172">
    <property type="entry name" value="BRCT"/>
    <property type="match status" value="1"/>
</dbReference>
<feature type="region of interest" description="Disordered" evidence="14">
    <location>
        <begin position="554"/>
        <end position="590"/>
    </location>
</feature>
<keyword evidence="11" id="KW-0234">DNA repair</keyword>
<dbReference type="PANTHER" id="PTHR23196">
    <property type="entry name" value="PAX TRANSCRIPTION ACTIVATION DOMAIN INTERACTING PROTEIN"/>
    <property type="match status" value="1"/>
</dbReference>
<dbReference type="GO" id="GO:0006281">
    <property type="term" value="P:DNA repair"/>
    <property type="evidence" value="ECO:0007669"/>
    <property type="project" value="UniProtKB-KW"/>
</dbReference>
<evidence type="ECO:0000256" key="4">
    <source>
        <dbReference type="ARBA" id="ARBA00022454"/>
    </source>
</evidence>
<evidence type="ECO:0000256" key="6">
    <source>
        <dbReference type="ARBA" id="ARBA00022553"/>
    </source>
</evidence>
<feature type="region of interest" description="Disordered" evidence="14">
    <location>
        <begin position="391"/>
        <end position="440"/>
    </location>
</feature>
<gene>
    <name evidence="17" type="ORF">chiPu_0019704</name>
</gene>
<feature type="compositionally biased region" description="Polar residues" evidence="14">
    <location>
        <begin position="988"/>
        <end position="1000"/>
    </location>
</feature>
<dbReference type="Proteomes" id="UP000287033">
    <property type="component" value="Unassembled WGS sequence"/>
</dbReference>
<keyword evidence="9" id="KW-0832">Ubl conjugation</keyword>
<evidence type="ECO:0000256" key="9">
    <source>
        <dbReference type="ARBA" id="ARBA00022843"/>
    </source>
</evidence>
<reference evidence="17 18" key="1">
    <citation type="journal article" date="2018" name="Nat. Ecol. Evol.">
        <title>Shark genomes provide insights into elasmobranch evolution and the origin of vertebrates.</title>
        <authorList>
            <person name="Hara Y"/>
            <person name="Yamaguchi K"/>
            <person name="Onimaru K"/>
            <person name="Kadota M"/>
            <person name="Koyanagi M"/>
            <person name="Keeley SD"/>
            <person name="Tatsumi K"/>
            <person name="Tanaka K"/>
            <person name="Motone F"/>
            <person name="Kageyama Y"/>
            <person name="Nozu R"/>
            <person name="Adachi N"/>
            <person name="Nishimura O"/>
            <person name="Nakagawa R"/>
            <person name="Tanegashima C"/>
            <person name="Kiyatake I"/>
            <person name="Matsumoto R"/>
            <person name="Murakumo K"/>
            <person name="Nishida K"/>
            <person name="Terakita A"/>
            <person name="Kuratani S"/>
            <person name="Sato K"/>
            <person name="Hyodo S Kuraku.S."/>
        </authorList>
    </citation>
    <scope>NUCLEOTIDE SEQUENCE [LARGE SCALE GENOMIC DNA]</scope>
</reference>
<dbReference type="Gene3D" id="2.60.200.20">
    <property type="match status" value="1"/>
</dbReference>
<dbReference type="InterPro" id="IPR000253">
    <property type="entry name" value="FHA_dom"/>
</dbReference>
<dbReference type="GO" id="GO:0005634">
    <property type="term" value="C:nucleus"/>
    <property type="evidence" value="ECO:0007669"/>
    <property type="project" value="UniProtKB-SubCell"/>
</dbReference>
<protein>
    <recommendedName>
        <fullName evidence="3">Mediator of DNA damage checkpoint protein 1</fullName>
    </recommendedName>
</protein>
<feature type="compositionally biased region" description="Polar residues" evidence="14">
    <location>
        <begin position="688"/>
        <end position="700"/>
    </location>
</feature>
<keyword evidence="5" id="KW-1017">Isopeptide bond</keyword>
<dbReference type="Pfam" id="PF00498">
    <property type="entry name" value="FHA"/>
    <property type="match status" value="1"/>
</dbReference>
<feature type="compositionally biased region" description="Polar residues" evidence="14">
    <location>
        <begin position="768"/>
        <end position="787"/>
    </location>
</feature>
<dbReference type="OrthoDB" id="9948511at2759"/>
<feature type="compositionally biased region" description="Polar residues" evidence="14">
    <location>
        <begin position="581"/>
        <end position="590"/>
    </location>
</feature>
<evidence type="ECO:0000313" key="18">
    <source>
        <dbReference type="Proteomes" id="UP000287033"/>
    </source>
</evidence>
<evidence type="ECO:0000256" key="11">
    <source>
        <dbReference type="ARBA" id="ARBA00023204"/>
    </source>
</evidence>
<dbReference type="STRING" id="137246.A0A401RSX0"/>
<feature type="compositionally biased region" description="Acidic residues" evidence="14">
    <location>
        <begin position="431"/>
        <end position="440"/>
    </location>
</feature>
<dbReference type="Gene3D" id="3.40.50.10190">
    <property type="entry name" value="BRCT domain"/>
    <property type="match status" value="2"/>
</dbReference>
<evidence type="ECO:0000256" key="13">
    <source>
        <dbReference type="ARBA" id="ARBA00023306"/>
    </source>
</evidence>
<feature type="compositionally biased region" description="Basic and acidic residues" evidence="14">
    <location>
        <begin position="811"/>
        <end position="825"/>
    </location>
</feature>
<organism evidence="17 18">
    <name type="scientific">Chiloscyllium punctatum</name>
    <name type="common">Brownbanded bambooshark</name>
    <name type="synonym">Hemiscyllium punctatum</name>
    <dbReference type="NCBI Taxonomy" id="137246"/>
    <lineage>
        <taxon>Eukaryota</taxon>
        <taxon>Metazoa</taxon>
        <taxon>Chordata</taxon>
        <taxon>Craniata</taxon>
        <taxon>Vertebrata</taxon>
        <taxon>Chondrichthyes</taxon>
        <taxon>Elasmobranchii</taxon>
        <taxon>Galeomorphii</taxon>
        <taxon>Galeoidea</taxon>
        <taxon>Orectolobiformes</taxon>
        <taxon>Hemiscylliidae</taxon>
        <taxon>Chiloscyllium</taxon>
    </lineage>
</organism>
<keyword evidence="8" id="KW-0227">DNA damage</keyword>
<dbReference type="SMART" id="SM00292">
    <property type="entry name" value="BRCT"/>
    <property type="match status" value="2"/>
</dbReference>
<dbReference type="OMA" id="IHESPHM"/>
<dbReference type="InterPro" id="IPR051579">
    <property type="entry name" value="DDR_Transcriptional_Reg"/>
</dbReference>
<evidence type="ECO:0000256" key="8">
    <source>
        <dbReference type="ARBA" id="ARBA00022763"/>
    </source>
</evidence>
<keyword evidence="18" id="KW-1185">Reference proteome</keyword>
<feature type="compositionally biased region" description="Low complexity" evidence="14">
    <location>
        <begin position="670"/>
        <end position="681"/>
    </location>
</feature>
<keyword evidence="7" id="KW-0677">Repeat</keyword>
<keyword evidence="6" id="KW-0597">Phosphoprotein</keyword>
<evidence type="ECO:0000256" key="10">
    <source>
        <dbReference type="ARBA" id="ARBA00022990"/>
    </source>
</evidence>
<evidence type="ECO:0000313" key="17">
    <source>
        <dbReference type="EMBL" id="GCC21237.1"/>
    </source>
</evidence>
<evidence type="ECO:0000256" key="3">
    <source>
        <dbReference type="ARBA" id="ARBA00015014"/>
    </source>
</evidence>
<evidence type="ECO:0000256" key="1">
    <source>
        <dbReference type="ARBA" id="ARBA00004123"/>
    </source>
</evidence>
<feature type="region of interest" description="Disordered" evidence="14">
    <location>
        <begin position="1339"/>
        <end position="1364"/>
    </location>
</feature>
<dbReference type="SMART" id="SM00240">
    <property type="entry name" value="FHA"/>
    <property type="match status" value="1"/>
</dbReference>